<dbReference type="Proteomes" id="UP000245507">
    <property type="component" value="Unassembled WGS sequence"/>
</dbReference>
<evidence type="ECO:0000256" key="3">
    <source>
        <dbReference type="SAM" id="MobiDB-lite"/>
    </source>
</evidence>
<evidence type="ECO:0000256" key="1">
    <source>
        <dbReference type="ARBA" id="ARBA00022801"/>
    </source>
</evidence>
<organism evidence="5 6">
    <name type="scientific">Nocardioides silvaticus</name>
    <dbReference type="NCBI Taxonomy" id="2201891"/>
    <lineage>
        <taxon>Bacteria</taxon>
        <taxon>Bacillati</taxon>
        <taxon>Actinomycetota</taxon>
        <taxon>Actinomycetes</taxon>
        <taxon>Propionibacteriales</taxon>
        <taxon>Nocardioidaceae</taxon>
        <taxon>Nocardioides</taxon>
    </lineage>
</organism>
<dbReference type="GO" id="GO:0009341">
    <property type="term" value="C:beta-galactosidase complex"/>
    <property type="evidence" value="ECO:0007669"/>
    <property type="project" value="InterPro"/>
</dbReference>
<evidence type="ECO:0000313" key="5">
    <source>
        <dbReference type="EMBL" id="PWN04604.1"/>
    </source>
</evidence>
<accession>A0A316TQT5</accession>
<sequence length="463" mass="50317">MGLVGVGDDHLEALDGAGGHAGQALADRDRAAGPGWGELHEPHLVADGVVVVEHEPRLHVELLGPIHIAHGHDHQLELHLHAPQPRGAHRHRTTVYRGPRAEGSTLGKPKPRPVAGLAALAAVLALVVACSGDPERTDGDRPQRPEPTLTDEPPPLKPALAGLVVVEPRALATVPYADFGTITTTWKEVEPARGSFDFDAIDSILEEHPDVRFRLRIRTGRDAPYWLKQATDGCITVHPSTANGATGCVAKFWHPRFLQHYTGLMEEVARRYEDDAQVVDVANSACSTAYAEPFILGVDAASLVLLEEAGLTTAKHEDCITGSTDAMMTSFERTRISLAGHGTWEMTRDSSWVAERDLLNRLRARYPYRLVLEDHGLGPDDEVCPAPGEPAGTAESWHCYLAGLAPEDTPHGWQLTLNDGSMSDAVWAGVRMGACYLEYAAFQQLSEDERREVHDALLANCED</sequence>
<keyword evidence="2" id="KW-0326">Glycosidase</keyword>
<dbReference type="EMBL" id="QGDD01000001">
    <property type="protein sequence ID" value="PWN04604.1"/>
    <property type="molecule type" value="Genomic_DNA"/>
</dbReference>
<comment type="caution">
    <text evidence="5">The sequence shown here is derived from an EMBL/GenBank/DDBJ whole genome shotgun (WGS) entry which is preliminary data.</text>
</comment>
<keyword evidence="1" id="KW-0378">Hydrolase</keyword>
<feature type="domain" description="Glycoside hydrolase family 42 N-terminal" evidence="4">
    <location>
        <begin position="184"/>
        <end position="279"/>
    </location>
</feature>
<feature type="region of interest" description="Disordered" evidence="3">
    <location>
        <begin position="133"/>
        <end position="156"/>
    </location>
</feature>
<dbReference type="AlphaFoldDB" id="A0A316TQT5"/>
<feature type="region of interest" description="Disordered" evidence="3">
    <location>
        <begin position="85"/>
        <end position="110"/>
    </location>
</feature>
<dbReference type="Gene3D" id="3.20.20.80">
    <property type="entry name" value="Glycosidases"/>
    <property type="match status" value="1"/>
</dbReference>
<evidence type="ECO:0000256" key="2">
    <source>
        <dbReference type="ARBA" id="ARBA00023295"/>
    </source>
</evidence>
<name>A0A316TQT5_9ACTN</name>
<dbReference type="GO" id="GO:0004565">
    <property type="term" value="F:beta-galactosidase activity"/>
    <property type="evidence" value="ECO:0007669"/>
    <property type="project" value="InterPro"/>
</dbReference>
<protein>
    <recommendedName>
        <fullName evidence="4">Glycoside hydrolase family 42 N-terminal domain-containing protein</fullName>
    </recommendedName>
</protein>
<reference evidence="5 6" key="1">
    <citation type="submission" date="2018-05" db="EMBL/GenBank/DDBJ databases">
        <title>Nocardioides silvaticus genome.</title>
        <authorList>
            <person name="Li C."/>
            <person name="Wang G."/>
        </authorList>
    </citation>
    <scope>NUCLEOTIDE SEQUENCE [LARGE SCALE GENOMIC DNA]</scope>
    <source>
        <strain evidence="5 6">CCTCC AB 2018079</strain>
    </source>
</reference>
<keyword evidence="6" id="KW-1185">Reference proteome</keyword>
<dbReference type="GO" id="GO:0005975">
    <property type="term" value="P:carbohydrate metabolic process"/>
    <property type="evidence" value="ECO:0007669"/>
    <property type="project" value="InterPro"/>
</dbReference>
<proteinExistence type="predicted"/>
<gene>
    <name evidence="5" type="ORF">DJ010_02970</name>
</gene>
<evidence type="ECO:0000313" key="6">
    <source>
        <dbReference type="Proteomes" id="UP000245507"/>
    </source>
</evidence>
<dbReference type="InterPro" id="IPR013529">
    <property type="entry name" value="Glyco_hydro_42_N"/>
</dbReference>
<dbReference type="SUPFAM" id="SSF51445">
    <property type="entry name" value="(Trans)glycosidases"/>
    <property type="match status" value="1"/>
</dbReference>
<evidence type="ECO:0000259" key="4">
    <source>
        <dbReference type="Pfam" id="PF02449"/>
    </source>
</evidence>
<dbReference type="Pfam" id="PF02449">
    <property type="entry name" value="Glyco_hydro_42"/>
    <property type="match status" value="1"/>
</dbReference>
<feature type="compositionally biased region" description="Basic and acidic residues" evidence="3">
    <location>
        <begin position="133"/>
        <end position="144"/>
    </location>
</feature>
<dbReference type="InterPro" id="IPR017853">
    <property type="entry name" value="GH"/>
</dbReference>